<dbReference type="Proteomes" id="UP000823928">
    <property type="component" value="Unassembled WGS sequence"/>
</dbReference>
<reference evidence="1" key="1">
    <citation type="submission" date="2020-10" db="EMBL/GenBank/DDBJ databases">
        <authorList>
            <person name="Gilroy R."/>
        </authorList>
    </citation>
    <scope>NUCLEOTIDE SEQUENCE</scope>
    <source>
        <strain evidence="1">6276</strain>
    </source>
</reference>
<gene>
    <name evidence="1" type="ORF">IAC10_13135</name>
</gene>
<sequence>MRRFVYNAKSLFTDIERRLLSGERIVIYTCQLPNCTPSEGKVFFYRQGDGYVVGICDNNNKKNIVYHGDCRDLKWLCEHKAILFDNIVQIYNMFYRFAAEYETTDEILTYFIDGYGAYKDGKYVFEIKKVGETWRAYIVRTPSLAGRDSASAVVHQLSDSGRKYVCISGAVASKTTMIALAKQWSRGLQNYIETGQTIDEWFEEQKMLAKKKKGG</sequence>
<name>A0A9D1F0Y6_9BACT</name>
<protein>
    <submittedName>
        <fullName evidence="1">Uncharacterized protein</fullName>
    </submittedName>
</protein>
<evidence type="ECO:0000313" key="1">
    <source>
        <dbReference type="EMBL" id="HIS37543.1"/>
    </source>
</evidence>
<dbReference type="EMBL" id="DVIU01000270">
    <property type="protein sequence ID" value="HIS37543.1"/>
    <property type="molecule type" value="Genomic_DNA"/>
</dbReference>
<proteinExistence type="predicted"/>
<reference evidence="1" key="2">
    <citation type="journal article" date="2021" name="PeerJ">
        <title>Extensive microbial diversity within the chicken gut microbiome revealed by metagenomics and culture.</title>
        <authorList>
            <person name="Gilroy R."/>
            <person name="Ravi A."/>
            <person name="Getino M."/>
            <person name="Pursley I."/>
            <person name="Horton D.L."/>
            <person name="Alikhan N.F."/>
            <person name="Baker D."/>
            <person name="Gharbi K."/>
            <person name="Hall N."/>
            <person name="Watson M."/>
            <person name="Adriaenssens E.M."/>
            <person name="Foster-Nyarko E."/>
            <person name="Jarju S."/>
            <person name="Secka A."/>
            <person name="Antonio M."/>
            <person name="Oren A."/>
            <person name="Chaudhuri R.R."/>
            <person name="La Ragione R."/>
            <person name="Hildebrand F."/>
            <person name="Pallen M.J."/>
        </authorList>
    </citation>
    <scope>NUCLEOTIDE SEQUENCE</scope>
    <source>
        <strain evidence="1">6276</strain>
    </source>
</reference>
<organism evidence="1 2">
    <name type="scientific">Candidatus Scatousia excrementigallinarum</name>
    <dbReference type="NCBI Taxonomy" id="2840935"/>
    <lineage>
        <taxon>Bacteria</taxon>
        <taxon>Candidatus Scatousia</taxon>
    </lineage>
</organism>
<dbReference type="AlphaFoldDB" id="A0A9D1F0Y6"/>
<evidence type="ECO:0000313" key="2">
    <source>
        <dbReference type="Proteomes" id="UP000823928"/>
    </source>
</evidence>
<accession>A0A9D1F0Y6</accession>
<comment type="caution">
    <text evidence="1">The sequence shown here is derived from an EMBL/GenBank/DDBJ whole genome shotgun (WGS) entry which is preliminary data.</text>
</comment>